<dbReference type="Proteomes" id="UP001497700">
    <property type="component" value="Unassembled WGS sequence"/>
</dbReference>
<name>A0ACB9YQB3_9PEZI</name>
<keyword evidence="2" id="KW-1185">Reference proteome</keyword>
<protein>
    <submittedName>
        <fullName evidence="1">Uncharacterized protein</fullName>
    </submittedName>
</protein>
<organism evidence="1 2">
    <name type="scientific">Hypoxylon rubiginosum</name>
    <dbReference type="NCBI Taxonomy" id="110542"/>
    <lineage>
        <taxon>Eukaryota</taxon>
        <taxon>Fungi</taxon>
        <taxon>Dikarya</taxon>
        <taxon>Ascomycota</taxon>
        <taxon>Pezizomycotina</taxon>
        <taxon>Sordariomycetes</taxon>
        <taxon>Xylariomycetidae</taxon>
        <taxon>Xylariales</taxon>
        <taxon>Hypoxylaceae</taxon>
        <taxon>Hypoxylon</taxon>
    </lineage>
</organism>
<evidence type="ECO:0000313" key="2">
    <source>
        <dbReference type="Proteomes" id="UP001497700"/>
    </source>
</evidence>
<sequence>MDFSAIPDAEGSVEKFLHIPYNQRWEYLKPTMVRIYMEENSRFASLAKRMKDVYSFDAHVHQYRHRFNKWDVKKRITTEEKGAVISALGKRRLREGVSTSDATLNQGGFEKAVDKKQLKRYIDESIRKSEPLTWSPGLFLHHHLPYAAFLGSHVSQHPSPSGAGPATPQYLTINSPQGNGSPSASQNGGTPTMQLIQKKILLDRAKLLIEGRAQELMAQMTSDERKSTITWLHDFWMYSFMTTKYWGRGPKTWTLSLINFKSFAGNPVPSTPGQPIEQRQASESLSPSGNNARFSSPTQLCRWTIHYLNEVNYEHIPSPQPVAQEESEEQFDIDDESTWSPWPKSDPSPSLSSTITQGLRENIFSAVQSETLPIAADSVMNTIKKSAEELQTETFGFAIMSRNVDVLDDMLGSYLCKGVPKAFSTISPFHLAAQYLDGGTSCCLVMDTLTNKLHNRNSIGLNYVNDSGHTVLDTLFVTILRSHSTVPPHILGDAFTDQSRYPGQEVDPCGRWDADSPCIRQRYASGNQTIPREWKHMFCHTSVQAVCHCLSSIFLVPQRPDVDTRSGLFSRRCHSCGLKMSVGPLHALILTAFYLANYGCPGETLFGMVSCLVCLLVHNADPCSTSEVSVPAMFGLDTADDECQHSQVNAAELALRVPPEMVSSWTSEAKQGWNALVAVLEHDIATRRSKRMTRDTLDIGPVDAQYSEADDTENCGHFVHRLGKELVYCGNQQLGRLWAIIQAELLTYRRLSEQDPWLSTRLDMADIVNGPRECDDAYFNELVSSDEDIEGYGLKSHSRCGLFDAMDPGCARIEEACESFYANLDEWKRTTLVRAREL</sequence>
<dbReference type="EMBL" id="MU393561">
    <property type="protein sequence ID" value="KAI4861148.1"/>
    <property type="molecule type" value="Genomic_DNA"/>
</dbReference>
<accession>A0ACB9YQB3</accession>
<reference evidence="1 2" key="1">
    <citation type="journal article" date="2022" name="New Phytol.">
        <title>Ecological generalism drives hyperdiversity of secondary metabolite gene clusters in xylarialean endophytes.</title>
        <authorList>
            <person name="Franco M.E.E."/>
            <person name="Wisecaver J.H."/>
            <person name="Arnold A.E."/>
            <person name="Ju Y.M."/>
            <person name="Slot J.C."/>
            <person name="Ahrendt S."/>
            <person name="Moore L.P."/>
            <person name="Eastman K.E."/>
            <person name="Scott K."/>
            <person name="Konkel Z."/>
            <person name="Mondo S.J."/>
            <person name="Kuo A."/>
            <person name="Hayes R.D."/>
            <person name="Haridas S."/>
            <person name="Andreopoulos B."/>
            <person name="Riley R."/>
            <person name="LaButti K."/>
            <person name="Pangilinan J."/>
            <person name="Lipzen A."/>
            <person name="Amirebrahimi M."/>
            <person name="Yan J."/>
            <person name="Adam C."/>
            <person name="Keymanesh K."/>
            <person name="Ng V."/>
            <person name="Louie K."/>
            <person name="Northen T."/>
            <person name="Drula E."/>
            <person name="Henrissat B."/>
            <person name="Hsieh H.M."/>
            <person name="Youens-Clark K."/>
            <person name="Lutzoni F."/>
            <person name="Miadlikowska J."/>
            <person name="Eastwood D.C."/>
            <person name="Hamelin R.C."/>
            <person name="Grigoriev I.V."/>
            <person name="U'Ren J.M."/>
        </authorList>
    </citation>
    <scope>NUCLEOTIDE SEQUENCE [LARGE SCALE GENOMIC DNA]</scope>
    <source>
        <strain evidence="1 2">CBS 119005</strain>
    </source>
</reference>
<gene>
    <name evidence="1" type="ORF">F4820DRAFT_461178</name>
</gene>
<evidence type="ECO:0000313" key="1">
    <source>
        <dbReference type="EMBL" id="KAI4861148.1"/>
    </source>
</evidence>
<proteinExistence type="predicted"/>
<comment type="caution">
    <text evidence="1">The sequence shown here is derived from an EMBL/GenBank/DDBJ whole genome shotgun (WGS) entry which is preliminary data.</text>
</comment>